<organism evidence="2 3">
    <name type="scientific">Fusarium heterosporum</name>
    <dbReference type="NCBI Taxonomy" id="42747"/>
    <lineage>
        <taxon>Eukaryota</taxon>
        <taxon>Fungi</taxon>
        <taxon>Dikarya</taxon>
        <taxon>Ascomycota</taxon>
        <taxon>Pezizomycotina</taxon>
        <taxon>Sordariomycetes</taxon>
        <taxon>Hypocreomycetidae</taxon>
        <taxon>Hypocreales</taxon>
        <taxon>Nectriaceae</taxon>
        <taxon>Fusarium</taxon>
        <taxon>Fusarium heterosporum species complex</taxon>
    </lineage>
</organism>
<evidence type="ECO:0000313" key="2">
    <source>
        <dbReference type="EMBL" id="KAF5666078.1"/>
    </source>
</evidence>
<dbReference type="EMBL" id="JAAGWQ010000112">
    <property type="protein sequence ID" value="KAF5666078.1"/>
    <property type="molecule type" value="Genomic_DNA"/>
</dbReference>
<gene>
    <name evidence="2" type="ORF">FHETE_6379</name>
</gene>
<accession>A0A8H5WPZ9</accession>
<protein>
    <submittedName>
        <fullName evidence="2">Uncharacterized protein</fullName>
    </submittedName>
</protein>
<reference evidence="2 3" key="1">
    <citation type="submission" date="2020-05" db="EMBL/GenBank/DDBJ databases">
        <title>Identification and distribution of gene clusters putatively required for synthesis of sphingolipid metabolism inhibitors in phylogenetically diverse species of the filamentous fungus Fusarium.</title>
        <authorList>
            <person name="Kim H.-S."/>
            <person name="Busman M."/>
            <person name="Brown D.W."/>
            <person name="Divon H."/>
            <person name="Uhlig S."/>
            <person name="Proctor R.H."/>
        </authorList>
    </citation>
    <scope>NUCLEOTIDE SEQUENCE [LARGE SCALE GENOMIC DNA]</scope>
    <source>
        <strain evidence="2 3">NRRL 20693</strain>
    </source>
</reference>
<name>A0A8H5WPZ9_FUSHE</name>
<feature type="region of interest" description="Disordered" evidence="1">
    <location>
        <begin position="419"/>
        <end position="440"/>
    </location>
</feature>
<proteinExistence type="predicted"/>
<comment type="caution">
    <text evidence="2">The sequence shown here is derived from an EMBL/GenBank/DDBJ whole genome shotgun (WGS) entry which is preliminary data.</text>
</comment>
<dbReference type="Proteomes" id="UP000567885">
    <property type="component" value="Unassembled WGS sequence"/>
</dbReference>
<keyword evidence="3" id="KW-1185">Reference proteome</keyword>
<evidence type="ECO:0000256" key="1">
    <source>
        <dbReference type="SAM" id="MobiDB-lite"/>
    </source>
</evidence>
<dbReference type="OrthoDB" id="5081713at2759"/>
<evidence type="ECO:0000313" key="3">
    <source>
        <dbReference type="Proteomes" id="UP000567885"/>
    </source>
</evidence>
<sequence length="440" mass="50764">MPPAKKWSAERLKLSERGFFYDDCITEKPLPRHVEVLQQSMLDFSFEDLEFDLNFNRDDAAREKAERLARGGYSEERWKVFFRENLFNQIEQSASISNGSRRVSRCNYYYDTIIADSEAMWKTFNGTELDCSVPGAIENETQPRPDYGLYLPMYHLAAKSHIPETTEHKGLRWHKSPTPSIVESFSWSVLKELHGYGLRPSPINALDASTKEPRENDLKCYPWLVVEHKKQDSSEKSKREAYRQAVNASGCAVRLNQIAAKYAVRLVHEAHIPPTPAVTTVGPLVKVWITYFQSKGFMAYHDDEKWQRCNRDYGGYVMQCIWEGDMTQSRDIVRFRLILENTYTWATRVFKPLIATYIDQWRLAHCSVEGADSPCLTPQNDLRRGIRLRPRDVSRLSSDSRARLEGVIARVQKELSQLELSTSSAHSDAEDDDGVSFSRR</sequence>
<dbReference type="AlphaFoldDB" id="A0A8H5WPZ9"/>